<feature type="transmembrane region" description="Helical" evidence="8">
    <location>
        <begin position="116"/>
        <end position="134"/>
    </location>
</feature>
<keyword evidence="5 8" id="KW-1133">Transmembrane helix</keyword>
<evidence type="ECO:0000256" key="1">
    <source>
        <dbReference type="ARBA" id="ARBA00004651"/>
    </source>
</evidence>
<feature type="transmembrane region" description="Helical" evidence="8">
    <location>
        <begin position="412"/>
        <end position="433"/>
    </location>
</feature>
<evidence type="ECO:0000256" key="6">
    <source>
        <dbReference type="ARBA" id="ARBA00023136"/>
    </source>
</evidence>
<keyword evidence="6 8" id="KW-0472">Membrane</keyword>
<feature type="transmembrane region" description="Helical" evidence="8">
    <location>
        <begin position="171"/>
        <end position="195"/>
    </location>
</feature>
<keyword evidence="11" id="KW-1185">Reference proteome</keyword>
<evidence type="ECO:0000259" key="9">
    <source>
        <dbReference type="Pfam" id="PF00361"/>
    </source>
</evidence>
<feature type="transmembrane region" description="Helical" evidence="8">
    <location>
        <begin position="305"/>
        <end position="325"/>
    </location>
</feature>
<organism evidence="10 11">
    <name type="scientific">Pseudokineococcus marinus</name>
    <dbReference type="NCBI Taxonomy" id="351215"/>
    <lineage>
        <taxon>Bacteria</taxon>
        <taxon>Bacillati</taxon>
        <taxon>Actinomycetota</taxon>
        <taxon>Actinomycetes</taxon>
        <taxon>Kineosporiales</taxon>
        <taxon>Kineosporiaceae</taxon>
        <taxon>Pseudokineococcus</taxon>
    </lineage>
</organism>
<dbReference type="GO" id="GO:0042773">
    <property type="term" value="P:ATP synthesis coupled electron transport"/>
    <property type="evidence" value="ECO:0007669"/>
    <property type="project" value="InterPro"/>
</dbReference>
<evidence type="ECO:0000256" key="3">
    <source>
        <dbReference type="ARBA" id="ARBA00022475"/>
    </source>
</evidence>
<evidence type="ECO:0000313" key="11">
    <source>
        <dbReference type="Proteomes" id="UP000555552"/>
    </source>
</evidence>
<dbReference type="EMBL" id="JABEMA010000507">
    <property type="protein sequence ID" value="NNH24776.1"/>
    <property type="molecule type" value="Genomic_DNA"/>
</dbReference>
<keyword evidence="3" id="KW-1003">Cell membrane</keyword>
<feature type="transmembrane region" description="Helical" evidence="8">
    <location>
        <begin position="40"/>
        <end position="61"/>
    </location>
</feature>
<feature type="domain" description="NADH:quinone oxidoreductase/Mrp antiporter transmembrane" evidence="9">
    <location>
        <begin position="138"/>
        <end position="424"/>
    </location>
</feature>
<feature type="transmembrane region" description="Helical" evidence="8">
    <location>
        <begin position="6"/>
        <end position="28"/>
    </location>
</feature>
<evidence type="ECO:0000256" key="8">
    <source>
        <dbReference type="SAM" id="Phobius"/>
    </source>
</evidence>
<comment type="subcellular location">
    <subcellularLocation>
        <location evidence="1">Cell membrane</location>
        <topology evidence="1">Multi-pass membrane protein</topology>
    </subcellularLocation>
    <subcellularLocation>
        <location evidence="7">Membrane</location>
        <topology evidence="7">Multi-pass membrane protein</topology>
    </subcellularLocation>
</comment>
<evidence type="ECO:0000256" key="4">
    <source>
        <dbReference type="ARBA" id="ARBA00022692"/>
    </source>
</evidence>
<dbReference type="InterPro" id="IPR001750">
    <property type="entry name" value="ND/Mrp_TM"/>
</dbReference>
<feature type="transmembrane region" description="Helical" evidence="8">
    <location>
        <begin position="277"/>
        <end position="298"/>
    </location>
</feature>
<comment type="similarity">
    <text evidence="2">Belongs to the CPA3 antiporters (TC 2.A.63) subunit D family.</text>
</comment>
<dbReference type="InterPro" id="IPR050586">
    <property type="entry name" value="CPA3_Na-H_Antiporter_D"/>
</dbReference>
<feature type="transmembrane region" description="Helical" evidence="8">
    <location>
        <begin position="81"/>
        <end position="109"/>
    </location>
</feature>
<dbReference type="Proteomes" id="UP000555552">
    <property type="component" value="Unassembled WGS sequence"/>
</dbReference>
<sequence length="466" mass="46736">MSAAGPGAQALVVAPVVLPMLVAGLLVLLRGTSGAGSPALARWAGVATSGAVGVVAALLLARTLSGEVPATQVGGWVPGLGIALAADVFASAVLLAVSLVVLAGLVFAGGTREDRAPALVPLVLVMSAGVHGALLTADLFNLFVFVEVMLVPSYVLLLLGRRRTRRRLAAARLYVAVNLLASTVFLVGVGLVYAASGTVALAELAAGPATPARQAGVWLLLLAMGVKAAAVPLHGWMPRSYAVAGPAVLAVFSGLLTKTGVVVLVRLDALLLPEGSLVPQVVLVVGLVTAVVGVLLAVGEHEMTTVLVAHMVSQVGYLLAALGLAGTAGTAALVVFLLQYVLVKAALLMVAGAVETRYGTTALERLGSLAHREPVLAVAFALAAAALAGLPPTSGFVAKLALVLAAGEDGRWVTASVLVAVSLLTLVSMLIPVSRLPVGEPELAQGAGHDDALAAPHPIVGRSASR</sequence>
<feature type="transmembrane region" description="Helical" evidence="8">
    <location>
        <begin position="375"/>
        <end position="392"/>
    </location>
</feature>
<dbReference type="PANTHER" id="PTHR42703">
    <property type="entry name" value="NADH DEHYDROGENASE"/>
    <property type="match status" value="1"/>
</dbReference>
<evidence type="ECO:0000256" key="7">
    <source>
        <dbReference type="RuleBase" id="RU000320"/>
    </source>
</evidence>
<feature type="transmembrane region" description="Helical" evidence="8">
    <location>
        <begin position="140"/>
        <end position="159"/>
    </location>
</feature>
<gene>
    <name evidence="10" type="ORF">HLB09_17110</name>
</gene>
<accession>A0A849BZF0</accession>
<comment type="caution">
    <text evidence="10">The sequence shown here is derived from an EMBL/GenBank/DDBJ whole genome shotgun (WGS) entry which is preliminary data.</text>
</comment>
<feature type="transmembrane region" description="Helical" evidence="8">
    <location>
        <begin position="331"/>
        <end position="354"/>
    </location>
</feature>
<evidence type="ECO:0000313" key="10">
    <source>
        <dbReference type="EMBL" id="NNH24776.1"/>
    </source>
</evidence>
<protein>
    <submittedName>
        <fullName evidence="10">Monovalent cation/H+ antiporter subunit D family protein</fullName>
    </submittedName>
</protein>
<dbReference type="InterPro" id="IPR003918">
    <property type="entry name" value="NADH_UbQ_OxRdtase"/>
</dbReference>
<evidence type="ECO:0000256" key="5">
    <source>
        <dbReference type="ARBA" id="ARBA00022989"/>
    </source>
</evidence>
<evidence type="ECO:0000256" key="2">
    <source>
        <dbReference type="ARBA" id="ARBA00005346"/>
    </source>
</evidence>
<dbReference type="AlphaFoldDB" id="A0A849BZF0"/>
<keyword evidence="4 7" id="KW-0812">Transmembrane</keyword>
<dbReference type="Pfam" id="PF00361">
    <property type="entry name" value="Proton_antipo_M"/>
    <property type="match status" value="1"/>
</dbReference>
<dbReference type="PANTHER" id="PTHR42703:SF1">
    <property type="entry name" value="NA(+)_H(+) ANTIPORTER SUBUNIT D1"/>
    <property type="match status" value="1"/>
</dbReference>
<dbReference type="GO" id="GO:0008137">
    <property type="term" value="F:NADH dehydrogenase (ubiquinone) activity"/>
    <property type="evidence" value="ECO:0007669"/>
    <property type="project" value="InterPro"/>
</dbReference>
<dbReference type="GO" id="GO:0005886">
    <property type="term" value="C:plasma membrane"/>
    <property type="evidence" value="ECO:0007669"/>
    <property type="project" value="UniProtKB-SubCell"/>
</dbReference>
<feature type="transmembrane region" description="Helical" evidence="8">
    <location>
        <begin position="241"/>
        <end position="265"/>
    </location>
</feature>
<feature type="transmembrane region" description="Helical" evidence="8">
    <location>
        <begin position="215"/>
        <end position="234"/>
    </location>
</feature>
<proteinExistence type="inferred from homology"/>
<name>A0A849BZF0_9ACTN</name>
<reference evidence="10 11" key="1">
    <citation type="submission" date="2020-05" db="EMBL/GenBank/DDBJ databases">
        <title>MicrobeNet Type strains.</title>
        <authorList>
            <person name="Nicholson A.C."/>
        </authorList>
    </citation>
    <scope>NUCLEOTIDE SEQUENCE [LARGE SCALE GENOMIC DNA]</scope>
    <source>
        <strain evidence="10 11">JCM 14547</strain>
    </source>
</reference>
<dbReference type="PRINTS" id="PR01437">
    <property type="entry name" value="NUOXDRDTASE4"/>
</dbReference>
<dbReference type="RefSeq" id="WP_171204481.1">
    <property type="nucleotide sequence ID" value="NZ_JABEMA010000507.1"/>
</dbReference>